<dbReference type="SUPFAM" id="SSF160527">
    <property type="entry name" value="V-type ATPase subunit E-like"/>
    <property type="match status" value="1"/>
</dbReference>
<sequence length="276" mass="30615">MGEKIMRLPNNGYRIHRFPPLAQPTVEEQAQAANGKERQVDIQRQLEAGFKQGLSQGHDEGLRQGIEQGRQQGLAEGQKEGFQKGFMSGEQSGKQTFLDAAKPVNELYQTLSRWQKEREQQQRHIICELVQKVAQQVIRAELTLMPQQILSLVDETLHAMPGKSEQVTVHLNPQDLERIRNVNAELPKEWRLVANPELPVGGCHLETEHAEADASCDSRLETCMDNVKQHLLDENTTTSVTDPDIAASVALDGGSDSTTSDSRMSDSNSAAQGVSE</sequence>
<dbReference type="GO" id="GO:0071973">
    <property type="term" value="P:bacterial-type flagellum-dependent cell motility"/>
    <property type="evidence" value="ECO:0007669"/>
    <property type="project" value="InterPro"/>
</dbReference>
<dbReference type="Proteomes" id="UP000198854">
    <property type="component" value="Unassembled WGS sequence"/>
</dbReference>
<dbReference type="PRINTS" id="PR01003">
    <property type="entry name" value="FLGFLIH"/>
</dbReference>
<dbReference type="PANTHER" id="PTHR34982">
    <property type="entry name" value="YOP PROTEINS TRANSLOCATION PROTEIN L"/>
    <property type="match status" value="1"/>
</dbReference>
<evidence type="ECO:0000256" key="8">
    <source>
        <dbReference type="ARBA" id="ARBA00022927"/>
    </source>
</evidence>
<keyword evidence="12" id="KW-0969">Cilium</keyword>
<evidence type="ECO:0000256" key="9">
    <source>
        <dbReference type="ARBA" id="ARBA00023225"/>
    </source>
</evidence>
<dbReference type="EMBL" id="FNDD01000004">
    <property type="protein sequence ID" value="SDG90115.1"/>
    <property type="molecule type" value="Genomic_DNA"/>
</dbReference>
<keyword evidence="8" id="KW-0653">Protein transport</keyword>
<keyword evidence="9" id="KW-1006">Bacterial flagellum protein export</keyword>
<gene>
    <name evidence="12" type="ORF">SAMN04488136_104151</name>
</gene>
<evidence type="ECO:0000256" key="4">
    <source>
        <dbReference type="ARBA" id="ARBA00016507"/>
    </source>
</evidence>
<dbReference type="AlphaFoldDB" id="A0A1G7Y0W5"/>
<accession>A0A1G7Y0W5</accession>
<evidence type="ECO:0000259" key="11">
    <source>
        <dbReference type="Pfam" id="PF02108"/>
    </source>
</evidence>
<dbReference type="Pfam" id="PF02108">
    <property type="entry name" value="FliH"/>
    <property type="match status" value="1"/>
</dbReference>
<dbReference type="InterPro" id="IPR051472">
    <property type="entry name" value="T3SS_Stator/FliH"/>
</dbReference>
<keyword evidence="12" id="KW-0966">Cell projection</keyword>
<dbReference type="GO" id="GO:0005829">
    <property type="term" value="C:cytosol"/>
    <property type="evidence" value="ECO:0007669"/>
    <property type="project" value="TreeGrafter"/>
</dbReference>
<dbReference type="GO" id="GO:0044781">
    <property type="term" value="P:bacterial-type flagellum organization"/>
    <property type="evidence" value="ECO:0007669"/>
    <property type="project" value="UniProtKB-KW"/>
</dbReference>
<comment type="similarity">
    <text evidence="3">Belongs to the FliH family.</text>
</comment>
<dbReference type="OrthoDB" id="6397640at2"/>
<keyword evidence="7" id="KW-1005">Bacterial flagellum biogenesis</keyword>
<evidence type="ECO:0000256" key="6">
    <source>
        <dbReference type="ARBA" id="ARBA00022490"/>
    </source>
</evidence>
<proteinExistence type="inferred from homology"/>
<keyword evidence="6" id="KW-0963">Cytoplasm</keyword>
<name>A0A1G7Y0W5_9VIBR</name>
<evidence type="ECO:0000256" key="3">
    <source>
        <dbReference type="ARBA" id="ARBA00006602"/>
    </source>
</evidence>
<comment type="function">
    <text evidence="1">Needed for flagellar regrowth and assembly.</text>
</comment>
<reference evidence="12 13" key="1">
    <citation type="submission" date="2016-10" db="EMBL/GenBank/DDBJ databases">
        <authorList>
            <person name="de Groot N.N."/>
        </authorList>
    </citation>
    <scope>NUCLEOTIDE SEQUENCE [LARGE SCALE GENOMIC DNA]</scope>
    <source>
        <strain evidence="12 13">CGMCC 1.10228</strain>
    </source>
</reference>
<evidence type="ECO:0000313" key="12">
    <source>
        <dbReference type="EMBL" id="SDG90115.1"/>
    </source>
</evidence>
<feature type="region of interest" description="Disordered" evidence="10">
    <location>
        <begin position="248"/>
        <end position="276"/>
    </location>
</feature>
<dbReference type="GO" id="GO:0015031">
    <property type="term" value="P:protein transport"/>
    <property type="evidence" value="ECO:0007669"/>
    <property type="project" value="UniProtKB-KW"/>
</dbReference>
<evidence type="ECO:0000256" key="1">
    <source>
        <dbReference type="ARBA" id="ARBA00003041"/>
    </source>
</evidence>
<feature type="compositionally biased region" description="Low complexity" evidence="10">
    <location>
        <begin position="252"/>
        <end position="269"/>
    </location>
</feature>
<keyword evidence="12" id="KW-0282">Flagellum</keyword>
<evidence type="ECO:0000256" key="7">
    <source>
        <dbReference type="ARBA" id="ARBA00022795"/>
    </source>
</evidence>
<evidence type="ECO:0000256" key="5">
    <source>
        <dbReference type="ARBA" id="ARBA00022448"/>
    </source>
</evidence>
<organism evidence="12 13">
    <name type="scientific">Vibrio xiamenensis</name>
    <dbReference type="NCBI Taxonomy" id="861298"/>
    <lineage>
        <taxon>Bacteria</taxon>
        <taxon>Pseudomonadati</taxon>
        <taxon>Pseudomonadota</taxon>
        <taxon>Gammaproteobacteria</taxon>
        <taxon>Vibrionales</taxon>
        <taxon>Vibrionaceae</taxon>
        <taxon>Vibrio</taxon>
    </lineage>
</organism>
<dbReference type="NCBIfam" id="NF009925">
    <property type="entry name" value="PRK13386.1"/>
    <property type="match status" value="1"/>
</dbReference>
<dbReference type="InterPro" id="IPR018035">
    <property type="entry name" value="Flagellar_FliH/T3SS_HrpE"/>
</dbReference>
<dbReference type="GO" id="GO:0003774">
    <property type="term" value="F:cytoskeletal motor activity"/>
    <property type="evidence" value="ECO:0007669"/>
    <property type="project" value="InterPro"/>
</dbReference>
<dbReference type="InterPro" id="IPR000563">
    <property type="entry name" value="Flag_FliH"/>
</dbReference>
<dbReference type="GO" id="GO:0009288">
    <property type="term" value="C:bacterial-type flagellum"/>
    <property type="evidence" value="ECO:0007669"/>
    <property type="project" value="InterPro"/>
</dbReference>
<dbReference type="STRING" id="861298.SAMN04488136_104151"/>
<comment type="subcellular location">
    <subcellularLocation>
        <location evidence="2">Cytoplasm</location>
    </subcellularLocation>
</comment>
<keyword evidence="5" id="KW-0813">Transport</keyword>
<dbReference type="PANTHER" id="PTHR34982:SF1">
    <property type="entry name" value="FLAGELLAR ASSEMBLY PROTEIN FLIH"/>
    <property type="match status" value="1"/>
</dbReference>
<protein>
    <recommendedName>
        <fullName evidence="4">Flagellar assembly protein FliH</fullName>
    </recommendedName>
</protein>
<keyword evidence="13" id="KW-1185">Reference proteome</keyword>
<feature type="domain" description="Flagellar assembly protein FliH/Type III secretion system HrpE" evidence="11">
    <location>
        <begin position="101"/>
        <end position="222"/>
    </location>
</feature>
<evidence type="ECO:0000256" key="10">
    <source>
        <dbReference type="SAM" id="MobiDB-lite"/>
    </source>
</evidence>
<evidence type="ECO:0000256" key="2">
    <source>
        <dbReference type="ARBA" id="ARBA00004496"/>
    </source>
</evidence>
<evidence type="ECO:0000313" key="13">
    <source>
        <dbReference type="Proteomes" id="UP000198854"/>
    </source>
</evidence>